<dbReference type="AlphaFoldDB" id="A0A2V2MRR0"/>
<dbReference type="RefSeq" id="WP_109942254.1">
    <property type="nucleotide sequence ID" value="NZ_CP176366.1"/>
</dbReference>
<dbReference type="Pfam" id="PF01243">
    <property type="entry name" value="PNPOx_N"/>
    <property type="match status" value="1"/>
</dbReference>
<proteinExistence type="predicted"/>
<evidence type="ECO:0000313" key="2">
    <source>
        <dbReference type="EMBL" id="PWR70069.1"/>
    </source>
</evidence>
<evidence type="ECO:0000313" key="3">
    <source>
        <dbReference type="Proteomes" id="UP000245934"/>
    </source>
</evidence>
<accession>A0A2V2MRR0</accession>
<dbReference type="PANTHER" id="PTHR40660:SF1">
    <property type="entry name" value="5'-PHOSPHATE OXIDASE PUTATIVE DOMAIN-CONTAINING PROTEIN-RELATED"/>
    <property type="match status" value="1"/>
</dbReference>
<protein>
    <submittedName>
        <fullName evidence="2">Pyridoxamine 5-phosphate oxidase</fullName>
    </submittedName>
</protein>
<sequence length="134" mass="14528">MVALTQVMKEAFEALKVFPLATASKSGIPNVAPMGSVFLIDDETIWIGDNFMQKSLQNVLENPKAALYLYGPGAKGCFQIKADVTVKTSGDEHAKLKAMIQEKKPNLSVKSLLILKITDVFECMPGAEAGKKLL</sequence>
<dbReference type="InterPro" id="IPR012349">
    <property type="entry name" value="Split_barrel_FMN-bd"/>
</dbReference>
<gene>
    <name evidence="2" type="ORF">DLD82_16610</name>
</gene>
<evidence type="ECO:0000259" key="1">
    <source>
        <dbReference type="Pfam" id="PF01243"/>
    </source>
</evidence>
<dbReference type="SUPFAM" id="SSF50475">
    <property type="entry name" value="FMN-binding split barrel"/>
    <property type="match status" value="1"/>
</dbReference>
<dbReference type="PANTHER" id="PTHR40660">
    <property type="entry name" value="5'-PHOSPHATE OXIDASE PUTATIVE DOMAIN-CONTAINING PROTEIN-RELATED"/>
    <property type="match status" value="1"/>
</dbReference>
<dbReference type="OrthoDB" id="11359at2157"/>
<dbReference type="EMBL" id="QGMZ01000049">
    <property type="protein sequence ID" value="PWR70069.1"/>
    <property type="molecule type" value="Genomic_DNA"/>
</dbReference>
<dbReference type="InterPro" id="IPR011576">
    <property type="entry name" value="Pyridox_Oxase_N"/>
</dbReference>
<comment type="caution">
    <text evidence="2">The sequence shown here is derived from an EMBL/GenBank/DDBJ whole genome shotgun (WGS) entry which is preliminary data.</text>
</comment>
<organism evidence="2 3">
    <name type="scientific">Methanospirillum stamsii</name>
    <dbReference type="NCBI Taxonomy" id="1277351"/>
    <lineage>
        <taxon>Archaea</taxon>
        <taxon>Methanobacteriati</taxon>
        <taxon>Methanobacteriota</taxon>
        <taxon>Stenosarchaea group</taxon>
        <taxon>Methanomicrobia</taxon>
        <taxon>Methanomicrobiales</taxon>
        <taxon>Methanospirillaceae</taxon>
        <taxon>Methanospirillum</taxon>
    </lineage>
</organism>
<dbReference type="Proteomes" id="UP000245934">
    <property type="component" value="Unassembled WGS sequence"/>
</dbReference>
<reference evidence="2 3" key="1">
    <citation type="submission" date="2018-05" db="EMBL/GenBank/DDBJ databases">
        <title>Draft genome of Methanospirillum stamsii Pt1.</title>
        <authorList>
            <person name="Dueholm M.S."/>
            <person name="Nielsen P.H."/>
            <person name="Bakmann L.F."/>
            <person name="Otzen D.E."/>
        </authorList>
    </citation>
    <scope>NUCLEOTIDE SEQUENCE [LARGE SCALE GENOMIC DNA]</scope>
    <source>
        <strain evidence="2 3">Pt1</strain>
    </source>
</reference>
<keyword evidence="3" id="KW-1185">Reference proteome</keyword>
<dbReference type="Gene3D" id="2.30.110.10">
    <property type="entry name" value="Electron Transport, Fmn-binding Protein, Chain A"/>
    <property type="match status" value="1"/>
</dbReference>
<dbReference type="GeneID" id="97610468"/>
<name>A0A2V2MRR0_9EURY</name>
<feature type="domain" description="Pyridoxamine 5'-phosphate oxidase N-terminal" evidence="1">
    <location>
        <begin position="4"/>
        <end position="121"/>
    </location>
</feature>